<dbReference type="GO" id="GO:0016887">
    <property type="term" value="F:ATP hydrolysis activity"/>
    <property type="evidence" value="ECO:0007669"/>
    <property type="project" value="InterPro"/>
</dbReference>
<dbReference type="InterPro" id="IPR051782">
    <property type="entry name" value="ABC_Transporter_VariousFunc"/>
</dbReference>
<accession>A0A4S1DW78</accession>
<feature type="domain" description="ABC transporter" evidence="4">
    <location>
        <begin position="2"/>
        <end position="227"/>
    </location>
</feature>
<dbReference type="InterPro" id="IPR027417">
    <property type="entry name" value="P-loop_NTPase"/>
</dbReference>
<comment type="caution">
    <text evidence="5">The sequence shown here is derived from an EMBL/GenBank/DDBJ whole genome shotgun (WGS) entry which is preliminary data.</text>
</comment>
<dbReference type="InterPro" id="IPR003593">
    <property type="entry name" value="AAA+_ATPase"/>
</dbReference>
<keyword evidence="3 5" id="KW-0067">ATP-binding</keyword>
<keyword evidence="1" id="KW-0813">Transport</keyword>
<protein>
    <submittedName>
        <fullName evidence="5">ABC transporter ATP-binding protein</fullName>
    </submittedName>
</protein>
<evidence type="ECO:0000256" key="2">
    <source>
        <dbReference type="ARBA" id="ARBA00022741"/>
    </source>
</evidence>
<evidence type="ECO:0000313" key="6">
    <source>
        <dbReference type="Proteomes" id="UP000307602"/>
    </source>
</evidence>
<evidence type="ECO:0000313" key="5">
    <source>
        <dbReference type="EMBL" id="TGV02377.1"/>
    </source>
</evidence>
<dbReference type="RefSeq" id="WP_135877354.1">
    <property type="nucleotide sequence ID" value="NZ_SRSO01000014.1"/>
</dbReference>
<dbReference type="PANTHER" id="PTHR42939">
    <property type="entry name" value="ABC TRANSPORTER ATP-BINDING PROTEIN ALBC-RELATED"/>
    <property type="match status" value="1"/>
</dbReference>
<evidence type="ECO:0000256" key="1">
    <source>
        <dbReference type="ARBA" id="ARBA00022448"/>
    </source>
</evidence>
<dbReference type="PROSITE" id="PS50893">
    <property type="entry name" value="ABC_TRANSPORTER_2"/>
    <property type="match status" value="1"/>
</dbReference>
<organism evidence="5 6">
    <name type="scientific">Flavivirga rizhaonensis</name>
    <dbReference type="NCBI Taxonomy" id="2559571"/>
    <lineage>
        <taxon>Bacteria</taxon>
        <taxon>Pseudomonadati</taxon>
        <taxon>Bacteroidota</taxon>
        <taxon>Flavobacteriia</taxon>
        <taxon>Flavobacteriales</taxon>
        <taxon>Flavobacteriaceae</taxon>
        <taxon>Flavivirga</taxon>
    </lineage>
</organism>
<dbReference type="SUPFAM" id="SSF52540">
    <property type="entry name" value="P-loop containing nucleoside triphosphate hydrolases"/>
    <property type="match status" value="1"/>
</dbReference>
<dbReference type="AlphaFoldDB" id="A0A4S1DW78"/>
<dbReference type="Gene3D" id="3.40.50.300">
    <property type="entry name" value="P-loop containing nucleotide triphosphate hydrolases"/>
    <property type="match status" value="1"/>
</dbReference>
<dbReference type="InterPro" id="IPR003439">
    <property type="entry name" value="ABC_transporter-like_ATP-bd"/>
</dbReference>
<reference evidence="5 6" key="1">
    <citation type="submission" date="2019-04" db="EMBL/GenBank/DDBJ databases">
        <authorList>
            <person name="Liu A."/>
        </authorList>
    </citation>
    <scope>NUCLEOTIDE SEQUENCE [LARGE SCALE GENOMIC DNA]</scope>
    <source>
        <strain evidence="5 6">RZ03</strain>
    </source>
</reference>
<gene>
    <name evidence="5" type="ORF">EM932_11610</name>
</gene>
<dbReference type="GO" id="GO:0005524">
    <property type="term" value="F:ATP binding"/>
    <property type="evidence" value="ECO:0007669"/>
    <property type="project" value="UniProtKB-KW"/>
</dbReference>
<proteinExistence type="predicted"/>
<dbReference type="CDD" id="cd03230">
    <property type="entry name" value="ABC_DR_subfamily_A"/>
    <property type="match status" value="1"/>
</dbReference>
<sequence>MITINNLSFGYKKQQYLVNDISCSLRAGNIVGLLGKNGVGKSTLLRLISGLLNVKEGVISVNGQIPFKRTPDFLSDVFLVSDDTFLPSIKISDYIKVYAPFYPSFDFDKMNQILQEFELPNNQRLDKISYGQQKKFVIAFALSTNCKLILLDEPTNGLDIPSKSVFKKVMIRSIESNQLVIISTHQVKDMDTLVDKIVVFEDGKIVFDKDLFQISEQLVFIKTQNLEENNEVLYFEKHLAGYNAILKNTTNEETTIDMELLFNAIINKTNFNI</sequence>
<name>A0A4S1DW78_9FLAO</name>
<dbReference type="PANTHER" id="PTHR42939:SF1">
    <property type="entry name" value="ABC TRANSPORTER ATP-BINDING PROTEIN ALBC-RELATED"/>
    <property type="match status" value="1"/>
</dbReference>
<dbReference type="Proteomes" id="UP000307602">
    <property type="component" value="Unassembled WGS sequence"/>
</dbReference>
<evidence type="ECO:0000259" key="4">
    <source>
        <dbReference type="PROSITE" id="PS50893"/>
    </source>
</evidence>
<dbReference type="SMART" id="SM00382">
    <property type="entry name" value="AAA"/>
    <property type="match status" value="1"/>
</dbReference>
<evidence type="ECO:0000256" key="3">
    <source>
        <dbReference type="ARBA" id="ARBA00022840"/>
    </source>
</evidence>
<dbReference type="Pfam" id="PF00005">
    <property type="entry name" value="ABC_tran"/>
    <property type="match status" value="1"/>
</dbReference>
<dbReference type="EMBL" id="SRSO01000014">
    <property type="protein sequence ID" value="TGV02377.1"/>
    <property type="molecule type" value="Genomic_DNA"/>
</dbReference>
<keyword evidence="2" id="KW-0547">Nucleotide-binding</keyword>
<dbReference type="OrthoDB" id="9808363at2"/>
<keyword evidence="6" id="KW-1185">Reference proteome</keyword>